<dbReference type="EMBL" id="MU858383">
    <property type="protein sequence ID" value="KAK4206577.1"/>
    <property type="molecule type" value="Genomic_DNA"/>
</dbReference>
<reference evidence="3" key="2">
    <citation type="submission" date="2023-05" db="EMBL/GenBank/DDBJ databases">
        <authorList>
            <consortium name="Lawrence Berkeley National Laboratory"/>
            <person name="Steindorff A."/>
            <person name="Hensen N."/>
            <person name="Bonometti L."/>
            <person name="Westerberg I."/>
            <person name="Brannstrom I.O."/>
            <person name="Guillou S."/>
            <person name="Cros-Aarteil S."/>
            <person name="Calhoun S."/>
            <person name="Haridas S."/>
            <person name="Kuo A."/>
            <person name="Mondo S."/>
            <person name="Pangilinan J."/>
            <person name="Riley R."/>
            <person name="Labutti K."/>
            <person name="Andreopoulos B."/>
            <person name="Lipzen A."/>
            <person name="Chen C."/>
            <person name="Yanf M."/>
            <person name="Daum C."/>
            <person name="Ng V."/>
            <person name="Clum A."/>
            <person name="Ohm R."/>
            <person name="Martin F."/>
            <person name="Silar P."/>
            <person name="Natvig D."/>
            <person name="Lalanne C."/>
            <person name="Gautier V."/>
            <person name="Ament-Velasquez S.L."/>
            <person name="Kruys A."/>
            <person name="Hutchinson M.I."/>
            <person name="Powell A.J."/>
            <person name="Barry K."/>
            <person name="Miller A.N."/>
            <person name="Grigoriev I.V."/>
            <person name="Debuchy R."/>
            <person name="Gladieux P."/>
            <person name="Thoren M.H."/>
            <person name="Johannesson H."/>
        </authorList>
    </citation>
    <scope>NUCLEOTIDE SEQUENCE</scope>
    <source>
        <strain evidence="3">PSN293</strain>
    </source>
</reference>
<dbReference type="Proteomes" id="UP001301769">
    <property type="component" value="Unassembled WGS sequence"/>
</dbReference>
<feature type="transmembrane region" description="Helical" evidence="1">
    <location>
        <begin position="126"/>
        <end position="144"/>
    </location>
</feature>
<keyword evidence="1" id="KW-0812">Transmembrane</keyword>
<reference evidence="3" key="1">
    <citation type="journal article" date="2023" name="Mol. Phylogenet. Evol.">
        <title>Genome-scale phylogeny and comparative genomics of the fungal order Sordariales.</title>
        <authorList>
            <person name="Hensen N."/>
            <person name="Bonometti L."/>
            <person name="Westerberg I."/>
            <person name="Brannstrom I.O."/>
            <person name="Guillou S."/>
            <person name="Cros-Aarteil S."/>
            <person name="Calhoun S."/>
            <person name="Haridas S."/>
            <person name="Kuo A."/>
            <person name="Mondo S."/>
            <person name="Pangilinan J."/>
            <person name="Riley R."/>
            <person name="LaButti K."/>
            <person name="Andreopoulos B."/>
            <person name="Lipzen A."/>
            <person name="Chen C."/>
            <person name="Yan M."/>
            <person name="Daum C."/>
            <person name="Ng V."/>
            <person name="Clum A."/>
            <person name="Steindorff A."/>
            <person name="Ohm R.A."/>
            <person name="Martin F."/>
            <person name="Silar P."/>
            <person name="Natvig D.O."/>
            <person name="Lalanne C."/>
            <person name="Gautier V."/>
            <person name="Ament-Velasquez S.L."/>
            <person name="Kruys A."/>
            <person name="Hutchinson M.I."/>
            <person name="Powell A.J."/>
            <person name="Barry K."/>
            <person name="Miller A.N."/>
            <person name="Grigoriev I.V."/>
            <person name="Debuchy R."/>
            <person name="Gladieux P."/>
            <person name="Hiltunen Thoren M."/>
            <person name="Johannesson H."/>
        </authorList>
    </citation>
    <scope>NUCLEOTIDE SEQUENCE</scope>
    <source>
        <strain evidence="3">PSN293</strain>
    </source>
</reference>
<name>A0AAN6XZL7_9PEZI</name>
<evidence type="ECO:0000256" key="1">
    <source>
        <dbReference type="SAM" id="Phobius"/>
    </source>
</evidence>
<accession>A0AAN6XZL7</accession>
<keyword evidence="1" id="KW-1133">Transmembrane helix</keyword>
<proteinExistence type="predicted"/>
<feature type="chain" id="PRO_5042857717" description="Derlin" evidence="2">
    <location>
        <begin position="27"/>
        <end position="294"/>
    </location>
</feature>
<comment type="caution">
    <text evidence="3">The sequence shown here is derived from an EMBL/GenBank/DDBJ whole genome shotgun (WGS) entry which is preliminary data.</text>
</comment>
<keyword evidence="1" id="KW-0472">Membrane</keyword>
<organism evidence="3 4">
    <name type="scientific">Rhypophila decipiens</name>
    <dbReference type="NCBI Taxonomy" id="261697"/>
    <lineage>
        <taxon>Eukaryota</taxon>
        <taxon>Fungi</taxon>
        <taxon>Dikarya</taxon>
        <taxon>Ascomycota</taxon>
        <taxon>Pezizomycotina</taxon>
        <taxon>Sordariomycetes</taxon>
        <taxon>Sordariomycetidae</taxon>
        <taxon>Sordariales</taxon>
        <taxon>Naviculisporaceae</taxon>
        <taxon>Rhypophila</taxon>
    </lineage>
</organism>
<feature type="signal peptide" evidence="2">
    <location>
        <begin position="1"/>
        <end position="26"/>
    </location>
</feature>
<evidence type="ECO:0008006" key="5">
    <source>
        <dbReference type="Google" id="ProtNLM"/>
    </source>
</evidence>
<protein>
    <recommendedName>
        <fullName evidence="5">Derlin</fullName>
    </recommendedName>
</protein>
<evidence type="ECO:0000313" key="4">
    <source>
        <dbReference type="Proteomes" id="UP001301769"/>
    </source>
</evidence>
<keyword evidence="4" id="KW-1185">Reference proteome</keyword>
<evidence type="ECO:0000256" key="2">
    <source>
        <dbReference type="SAM" id="SignalP"/>
    </source>
</evidence>
<evidence type="ECO:0000313" key="3">
    <source>
        <dbReference type="EMBL" id="KAK4206577.1"/>
    </source>
</evidence>
<gene>
    <name evidence="3" type="ORF">QBC37DRAFT_300531</name>
</gene>
<keyword evidence="2" id="KW-0732">Signal</keyword>
<dbReference type="AlphaFoldDB" id="A0AAN6XZL7"/>
<sequence length="294" mass="32500">MGITHSTARWLAPLSLVVNMSSQAYGMLTTPNMQDIHEANVSFFSPHPAFIGAFFTSQQIFQLMWLYHLCRPNSRGRLSFLRNTDPNNQDIEDDLSLMVDYAPYYTLGNFCIAAWCPLWVSSNLTLAFAPVALNTIIQLYYLFIRLPSLPHKSAIYPGSSLPKSTIMNLSSTSSFLTHVVIKTFAGISILDFIHNGSLVFFNHGMAVSNMTKVLTGLGFATLTLAGGKSSDFIFGGSLVYDLAGLAVGQRVYGNVEWSKMLGIYAGATGLMVGLKNMLWWPYARRSGEGYETLR</sequence>